<dbReference type="STRING" id="1481914.JCM19241_4885"/>
<accession>A0A0B8QEV7</accession>
<evidence type="ECO:0000259" key="5">
    <source>
        <dbReference type="SMART" id="SM00014"/>
    </source>
</evidence>
<dbReference type="InterPro" id="IPR000326">
    <property type="entry name" value="PAP2/HPO"/>
</dbReference>
<comment type="catalytic activity">
    <reaction evidence="3">
        <text>di-trans,octa-cis-undecaprenyl diphosphate + H2O = di-trans,octa-cis-undecaprenyl phosphate + phosphate + H(+)</text>
        <dbReference type="Rhea" id="RHEA:28094"/>
        <dbReference type="ChEBI" id="CHEBI:15377"/>
        <dbReference type="ChEBI" id="CHEBI:15378"/>
        <dbReference type="ChEBI" id="CHEBI:43474"/>
        <dbReference type="ChEBI" id="CHEBI:58405"/>
        <dbReference type="ChEBI" id="CHEBI:60392"/>
        <dbReference type="EC" id="3.6.1.27"/>
    </reaction>
</comment>
<evidence type="ECO:0000313" key="7">
    <source>
        <dbReference type="Proteomes" id="UP000031666"/>
    </source>
</evidence>
<sequence length="421" mass="46448">MKAKLLTTIMGLSAIAPAFAGHNAINTSVNDEYVEAGDALQILIPATGLFATWLYDDPEGAKQLALSVGATQVIVHGTKNLVGRARPNSSSRQSFPSGHTAAAFSGAAFLQSRYGAAWGVPAYAAASFVGLSRMHGKRHFADDVLAAASISFLVNQYLISPYQSKDMAFSATPTKDGVQLGASFTNDFFTKQSRKAYETRTSKPQKHRFELDIGFNMTDSFKKAGLPGDKLVDENQPFASVNYSYQLDRDSFLQFNVSPNETRRYGELQSDATYLGEDYESGDDIYVAFRQWSVGGSYNRMFELTDDLTASLGVGASGYLLEVEMDKEKGGQHIQSSSLRLLPSINSKLDYEIIDALHTFANVEYQHLKRDHVLLAEAGLSYDLNKEWDISVKYQHQDAKWASQQIDYKTSSVVFSIANRF</sequence>
<dbReference type="Pfam" id="PF01569">
    <property type="entry name" value="PAP2"/>
    <property type="match status" value="1"/>
</dbReference>
<proteinExistence type="predicted"/>
<evidence type="ECO:0000256" key="2">
    <source>
        <dbReference type="ARBA" id="ARBA00032707"/>
    </source>
</evidence>
<dbReference type="InterPro" id="IPR036938">
    <property type="entry name" value="PAP2/HPO_sf"/>
</dbReference>
<evidence type="ECO:0000256" key="3">
    <source>
        <dbReference type="ARBA" id="ARBA00047594"/>
    </source>
</evidence>
<dbReference type="PANTHER" id="PTHR14969">
    <property type="entry name" value="SPHINGOSINE-1-PHOSPHATE PHOSPHOHYDROLASE"/>
    <property type="match status" value="1"/>
</dbReference>
<feature type="chain" id="PRO_5002137635" description="undecaprenyl-diphosphate phosphatase" evidence="4">
    <location>
        <begin position="21"/>
        <end position="421"/>
    </location>
</feature>
<feature type="domain" description="Phosphatidic acid phosphatase type 2/haloperoxidase" evidence="5">
    <location>
        <begin position="59"/>
        <end position="159"/>
    </location>
</feature>
<dbReference type="Gene3D" id="1.20.144.10">
    <property type="entry name" value="Phosphatidic acid phosphatase type 2/haloperoxidase"/>
    <property type="match status" value="1"/>
</dbReference>
<dbReference type="CDD" id="cd03394">
    <property type="entry name" value="PAP2_like_5"/>
    <property type="match status" value="1"/>
</dbReference>
<dbReference type="EMBL" id="BBSC01000012">
    <property type="protein sequence ID" value="GAM78180.1"/>
    <property type="molecule type" value="Genomic_DNA"/>
</dbReference>
<dbReference type="EC" id="3.6.1.27" evidence="1"/>
<dbReference type="GO" id="GO:0050380">
    <property type="term" value="F:undecaprenyl-diphosphatase activity"/>
    <property type="evidence" value="ECO:0007669"/>
    <property type="project" value="UniProtKB-EC"/>
</dbReference>
<evidence type="ECO:0000256" key="1">
    <source>
        <dbReference type="ARBA" id="ARBA00012374"/>
    </source>
</evidence>
<comment type="caution">
    <text evidence="6">The sequence shown here is derived from an EMBL/GenBank/DDBJ whole genome shotgun (WGS) entry which is preliminary data.</text>
</comment>
<dbReference type="SUPFAM" id="SSF56925">
    <property type="entry name" value="OMPA-like"/>
    <property type="match status" value="1"/>
</dbReference>
<dbReference type="SMART" id="SM00014">
    <property type="entry name" value="acidPPc"/>
    <property type="match status" value="1"/>
</dbReference>
<dbReference type="InterPro" id="IPR011250">
    <property type="entry name" value="OMP/PagP_B-barrel"/>
</dbReference>
<feature type="signal peptide" evidence="4">
    <location>
        <begin position="1"/>
        <end position="20"/>
    </location>
</feature>
<name>A0A0B8QEV7_9VIBR</name>
<reference evidence="6 7" key="2">
    <citation type="submission" date="2015-01" db="EMBL/GenBank/DDBJ databases">
        <authorList>
            <consortium name="NBRP consortium"/>
            <person name="Sawabe T."/>
            <person name="Meirelles P."/>
            <person name="Feng G."/>
            <person name="Sayaka M."/>
            <person name="Hattori M."/>
            <person name="Ohkuma M."/>
        </authorList>
    </citation>
    <scope>NUCLEOTIDE SEQUENCE [LARGE SCALE GENOMIC DNA]</scope>
    <source>
        <strain evidence="7">JCM 19241</strain>
    </source>
</reference>
<dbReference type="SUPFAM" id="SSF48317">
    <property type="entry name" value="Acid phosphatase/Vanadium-dependent haloperoxidase"/>
    <property type="match status" value="1"/>
</dbReference>
<dbReference type="Proteomes" id="UP000031666">
    <property type="component" value="Unassembled WGS sequence"/>
</dbReference>
<dbReference type="AlphaFoldDB" id="A0A0B8QEV7"/>
<organism evidence="6 7">
    <name type="scientific">Vibrio ishigakensis</name>
    <dbReference type="NCBI Taxonomy" id="1481914"/>
    <lineage>
        <taxon>Bacteria</taxon>
        <taxon>Pseudomonadati</taxon>
        <taxon>Pseudomonadota</taxon>
        <taxon>Gammaproteobacteria</taxon>
        <taxon>Vibrionales</taxon>
        <taxon>Vibrionaceae</taxon>
        <taxon>Vibrio</taxon>
    </lineage>
</organism>
<evidence type="ECO:0000313" key="6">
    <source>
        <dbReference type="EMBL" id="GAM78180.1"/>
    </source>
</evidence>
<dbReference type="PANTHER" id="PTHR14969:SF13">
    <property type="entry name" value="AT30094P"/>
    <property type="match status" value="1"/>
</dbReference>
<evidence type="ECO:0000256" key="4">
    <source>
        <dbReference type="SAM" id="SignalP"/>
    </source>
</evidence>
<protein>
    <recommendedName>
        <fullName evidence="1">undecaprenyl-diphosphate phosphatase</fullName>
        <ecNumber evidence="1">3.6.1.27</ecNumber>
    </recommendedName>
    <alternativeName>
        <fullName evidence="2">Undecaprenyl pyrophosphate phosphatase</fullName>
    </alternativeName>
</protein>
<gene>
    <name evidence="6" type="ORF">JCM19241_4885</name>
</gene>
<keyword evidence="4" id="KW-0732">Signal</keyword>
<reference evidence="6 7" key="1">
    <citation type="submission" date="2015-01" db="EMBL/GenBank/DDBJ databases">
        <title>Vibrio sp. C94 JCM 19241 whole genome shotgun sequence.</title>
        <authorList>
            <person name="Sawabe T."/>
            <person name="Meirelles P."/>
            <person name="Feng G."/>
            <person name="Sayaka M."/>
            <person name="Hattori M."/>
            <person name="Ohkuma M."/>
        </authorList>
    </citation>
    <scope>NUCLEOTIDE SEQUENCE [LARGE SCALE GENOMIC DNA]</scope>
    <source>
        <strain evidence="7">JCM 19241</strain>
    </source>
</reference>